<dbReference type="EMBL" id="VXIV02001533">
    <property type="protein sequence ID" value="KAF6032161.1"/>
    <property type="molecule type" value="Genomic_DNA"/>
</dbReference>
<accession>A0A7J7K2I6</accession>
<dbReference type="Gene3D" id="1.20.940.10">
    <property type="entry name" value="Functional domain of the splicing factor Prp18"/>
    <property type="match status" value="1"/>
</dbReference>
<dbReference type="Gene3D" id="1.25.40.1030">
    <property type="match status" value="1"/>
</dbReference>
<keyword evidence="3" id="KW-0677">Repeat</keyword>
<dbReference type="AlphaFoldDB" id="A0A7J7K2I6"/>
<sequence length="609" mass="65162">MIHRVASCHKIPRSDKLGARLEDSPNQQLSSNAVLCYICSGNIDKFVDCWMKQPRATSNSSFALQELIEKVMMLRKAVEQLHGQEYSVSAGSSLANKLGQYAELLAAEGSLSTALGYLTGVAQSQKLSVLKYRLQTALGQHVSSTPWPTAPVRAARTTQAAQNQAYGRSTSNPYAQPNQVKNYPTSAPVQGNTSYSNQPGHSGYSAYNGTPSVTTTTPSYGAYSSQPNYHSNAYSSTAGYMQPVSTYQPSPQAPYSTQSYYTSASTPYSAAASYSSAPGGYMTPDTNYMAPAAGYGLPAQPVGHVAARGLLGKKYAATSSSTVTTASPALSAAPSLYNPNSAAASMVSNTTTVASSYNSGSIYNPNSSYNTAAPSAHSYHQPSYQPPATPAIPVPTVDAVRTAPSGWNDPPPVHSKEPESPPVAAKTAPITMPVYNPAAHQPAMADPTYGNYNQQYTGAGQQQYNYHGQPPSTQQYAPPASQPSPKQQVAAPEVVKPPIPEKHMALKETLDALANKCLHASTNPQQKRKLEDVLKKLEYLYDKLRQQALNETILQGLNQIVAAIKQYDYNTGLAVHTHMVSQGNFSEISAFMPGLKMLMQTATQLQVFI</sequence>
<evidence type="ECO:0000256" key="4">
    <source>
        <dbReference type="SAM" id="MobiDB-lite"/>
    </source>
</evidence>
<name>A0A7J7K2I6_BUGNE</name>
<keyword evidence="6" id="KW-1185">Reference proteome</keyword>
<dbReference type="OrthoDB" id="542917at2759"/>
<dbReference type="GO" id="GO:0005198">
    <property type="term" value="F:structural molecule activity"/>
    <property type="evidence" value="ECO:0007669"/>
    <property type="project" value="TreeGrafter"/>
</dbReference>
<dbReference type="GO" id="GO:0007029">
    <property type="term" value="P:endoplasmic reticulum organization"/>
    <property type="evidence" value="ECO:0007669"/>
    <property type="project" value="TreeGrafter"/>
</dbReference>
<proteinExistence type="predicted"/>
<feature type="region of interest" description="Disordered" evidence="4">
    <location>
        <begin position="157"/>
        <end position="183"/>
    </location>
</feature>
<evidence type="ECO:0000313" key="6">
    <source>
        <dbReference type="Proteomes" id="UP000593567"/>
    </source>
</evidence>
<dbReference type="PANTHER" id="PTHR13923:SF11">
    <property type="entry name" value="SECRETORY 31, ISOFORM D"/>
    <property type="match status" value="1"/>
</dbReference>
<evidence type="ECO:0000256" key="3">
    <source>
        <dbReference type="ARBA" id="ARBA00022737"/>
    </source>
</evidence>
<dbReference type="InterPro" id="IPR040251">
    <property type="entry name" value="SEC31-like"/>
</dbReference>
<feature type="compositionally biased region" description="Low complexity" evidence="4">
    <location>
        <begin position="469"/>
        <end position="488"/>
    </location>
</feature>
<comment type="caution">
    <text evidence="5">The sequence shown here is derived from an EMBL/GenBank/DDBJ whole genome shotgun (WGS) entry which is preliminary data.</text>
</comment>
<dbReference type="Proteomes" id="UP000593567">
    <property type="component" value="Unassembled WGS sequence"/>
</dbReference>
<dbReference type="PANTHER" id="PTHR13923">
    <property type="entry name" value="SEC31-RELATED PROTEIN"/>
    <property type="match status" value="1"/>
</dbReference>
<feature type="compositionally biased region" description="Polar residues" evidence="4">
    <location>
        <begin position="166"/>
        <end position="183"/>
    </location>
</feature>
<dbReference type="GO" id="GO:0070971">
    <property type="term" value="C:endoplasmic reticulum exit site"/>
    <property type="evidence" value="ECO:0007669"/>
    <property type="project" value="TreeGrafter"/>
</dbReference>
<dbReference type="GO" id="GO:0030127">
    <property type="term" value="C:COPII vesicle coat"/>
    <property type="evidence" value="ECO:0007669"/>
    <property type="project" value="TreeGrafter"/>
</dbReference>
<gene>
    <name evidence="5" type="ORF">EB796_009556</name>
</gene>
<feature type="region of interest" description="Disordered" evidence="4">
    <location>
        <begin position="403"/>
        <end position="424"/>
    </location>
</feature>
<evidence type="ECO:0000256" key="1">
    <source>
        <dbReference type="ARBA" id="ARBA00022448"/>
    </source>
</evidence>
<keyword evidence="1" id="KW-0813">Transport</keyword>
<protein>
    <submittedName>
        <fullName evidence="5">SEC31A</fullName>
    </submittedName>
</protein>
<dbReference type="FunFam" id="1.20.940.10:FF:000001">
    <property type="entry name" value="Protein transport protein Sec31A isoform A"/>
    <property type="match status" value="1"/>
</dbReference>
<keyword evidence="2" id="KW-0853">WD repeat</keyword>
<organism evidence="5 6">
    <name type="scientific">Bugula neritina</name>
    <name type="common">Brown bryozoan</name>
    <name type="synonym">Sertularia neritina</name>
    <dbReference type="NCBI Taxonomy" id="10212"/>
    <lineage>
        <taxon>Eukaryota</taxon>
        <taxon>Metazoa</taxon>
        <taxon>Spiralia</taxon>
        <taxon>Lophotrochozoa</taxon>
        <taxon>Bryozoa</taxon>
        <taxon>Gymnolaemata</taxon>
        <taxon>Cheilostomatida</taxon>
        <taxon>Flustrina</taxon>
        <taxon>Buguloidea</taxon>
        <taxon>Bugulidae</taxon>
        <taxon>Bugula</taxon>
    </lineage>
</organism>
<dbReference type="GO" id="GO:0090110">
    <property type="term" value="P:COPII-coated vesicle cargo loading"/>
    <property type="evidence" value="ECO:0007669"/>
    <property type="project" value="TreeGrafter"/>
</dbReference>
<reference evidence="5" key="1">
    <citation type="submission" date="2020-06" db="EMBL/GenBank/DDBJ databases">
        <title>Draft genome of Bugula neritina, a colonial animal packing powerful symbionts and potential medicines.</title>
        <authorList>
            <person name="Rayko M."/>
        </authorList>
    </citation>
    <scope>NUCLEOTIDE SEQUENCE [LARGE SCALE GENOMIC DNA]</scope>
    <source>
        <strain evidence="5">Kwan_BN1</strain>
    </source>
</reference>
<evidence type="ECO:0000313" key="5">
    <source>
        <dbReference type="EMBL" id="KAF6032161.1"/>
    </source>
</evidence>
<feature type="region of interest" description="Disordered" evidence="4">
    <location>
        <begin position="462"/>
        <end position="488"/>
    </location>
</feature>
<evidence type="ECO:0000256" key="2">
    <source>
        <dbReference type="ARBA" id="ARBA00022574"/>
    </source>
</evidence>